<accession>A0ABQ2H4S5</accession>
<evidence type="ECO:0000313" key="4">
    <source>
        <dbReference type="Proteomes" id="UP000616499"/>
    </source>
</evidence>
<evidence type="ECO:0000256" key="1">
    <source>
        <dbReference type="PROSITE-ProRule" id="PRU00325"/>
    </source>
</evidence>
<sequence>MKAIPERLRAYIARLDDDTLVALASRGLLRRAHKDLESLTVEWDAKGGDSVEVILGVQRIQMDMRGIGQAHCSCPATGICQHILAAVVALQRQWAAVGVQEEITSPGSEELAVPEPNALLGELQQALLDYPAQALISHAGRAGFRWAWQYAQELDLEHEVRLSGERQVIIEFTRPRITFRFMGGAVENLVADVNLIPLERYQVAAVLAYQRAQGIELTPLPADKVASGRPAGEEHDQQLSRARLLSSVRTLLCDCLDLGLTHLSSAIQQRFEALSTWAQATGYHRLARLLHRQADHIQRLLYRSATADEHALFAEVCLTFGLSAALEQSLQAQAEPMHLIGQARKRYEAAGTLDMLGLGAYPWQTESGFTGLTMLFWCISHQTYVSYSDARTLQRGFDPLLRYRMAGPWTGLGTPEQATGRRIILTNAQVSEAGRLSAAASIRATVQEVSADILPGQLPVCQRWSTLQPSRPLQQKSLLAERDVTTQWAIVAPAAVEASYFDDTRQTLVWPVLDDMHQRLYLELQYNRYTAEAIRQLERLASHSWTPGLLLVVKYRYTSRGLVAEPITLIDSNKGNTTEAISSLYFKPGHNEVSPITTIPHQPHIGSDRLIQLPGVLLEFRHWITCQVEKGIGASHGAIIAQQLDTWIARLKTLGLTTFYRDTQASIAANLMRAGYCIMQYEQVIVGNERD</sequence>
<dbReference type="RefSeq" id="WP_188868402.1">
    <property type="nucleotide sequence ID" value="NZ_BMNW01000015.1"/>
</dbReference>
<keyword evidence="1" id="KW-0863">Zinc-finger</keyword>
<gene>
    <name evidence="3" type="ORF">GCM10009425_45070</name>
</gene>
<dbReference type="InterPro" id="IPR007527">
    <property type="entry name" value="Znf_SWIM"/>
</dbReference>
<protein>
    <recommendedName>
        <fullName evidence="2">SWIM-type domain-containing protein</fullName>
    </recommendedName>
</protein>
<dbReference type="Proteomes" id="UP000616499">
    <property type="component" value="Unassembled WGS sequence"/>
</dbReference>
<evidence type="ECO:0000313" key="3">
    <source>
        <dbReference type="EMBL" id="GGM29482.1"/>
    </source>
</evidence>
<feature type="domain" description="SWIM-type" evidence="2">
    <location>
        <begin position="58"/>
        <end position="91"/>
    </location>
</feature>
<keyword evidence="1" id="KW-0862">Zinc</keyword>
<keyword evidence="1" id="KW-0479">Metal-binding</keyword>
<dbReference type="EMBL" id="BMNW01000015">
    <property type="protein sequence ID" value="GGM29482.1"/>
    <property type="molecule type" value="Genomic_DNA"/>
</dbReference>
<organism evidence="3 4">
    <name type="scientific">Pseudomonas asuensis</name>
    <dbReference type="NCBI Taxonomy" id="1825787"/>
    <lineage>
        <taxon>Bacteria</taxon>
        <taxon>Pseudomonadati</taxon>
        <taxon>Pseudomonadota</taxon>
        <taxon>Gammaproteobacteria</taxon>
        <taxon>Pseudomonadales</taxon>
        <taxon>Pseudomonadaceae</taxon>
        <taxon>Pseudomonas</taxon>
    </lineage>
</organism>
<keyword evidence="4" id="KW-1185">Reference proteome</keyword>
<reference evidence="4" key="1">
    <citation type="journal article" date="2019" name="Int. J. Syst. Evol. Microbiol.">
        <title>The Global Catalogue of Microorganisms (GCM) 10K type strain sequencing project: providing services to taxonomists for standard genome sequencing and annotation.</title>
        <authorList>
            <consortium name="The Broad Institute Genomics Platform"/>
            <consortium name="The Broad Institute Genome Sequencing Center for Infectious Disease"/>
            <person name="Wu L."/>
            <person name="Ma J."/>
        </authorList>
    </citation>
    <scope>NUCLEOTIDE SEQUENCE [LARGE SCALE GENOMIC DNA]</scope>
    <source>
        <strain evidence="4">JCM 13501</strain>
    </source>
</reference>
<evidence type="ECO:0000259" key="2">
    <source>
        <dbReference type="PROSITE" id="PS50966"/>
    </source>
</evidence>
<dbReference type="PROSITE" id="PS50966">
    <property type="entry name" value="ZF_SWIM"/>
    <property type="match status" value="1"/>
</dbReference>
<comment type="caution">
    <text evidence="3">The sequence shown here is derived from an EMBL/GenBank/DDBJ whole genome shotgun (WGS) entry which is preliminary data.</text>
</comment>
<proteinExistence type="predicted"/>
<name>A0ABQ2H4S5_9PSED</name>